<accession>A0A4Z0GP88</accession>
<dbReference type="OrthoDB" id="2375608at2"/>
<dbReference type="RefSeq" id="WP_135348570.1">
    <property type="nucleotide sequence ID" value="NZ_SRJD01000009.1"/>
</dbReference>
<dbReference type="Proteomes" id="UP000298347">
    <property type="component" value="Unassembled WGS sequence"/>
</dbReference>
<feature type="compositionally biased region" description="Low complexity" evidence="1">
    <location>
        <begin position="44"/>
        <end position="77"/>
    </location>
</feature>
<organism evidence="3 4">
    <name type="scientific">Sporolactobacillus shoreae</name>
    <dbReference type="NCBI Taxonomy" id="1465501"/>
    <lineage>
        <taxon>Bacteria</taxon>
        <taxon>Bacillati</taxon>
        <taxon>Bacillota</taxon>
        <taxon>Bacilli</taxon>
        <taxon>Bacillales</taxon>
        <taxon>Sporolactobacillaceae</taxon>
        <taxon>Sporolactobacillus</taxon>
    </lineage>
</organism>
<evidence type="ECO:0000313" key="3">
    <source>
        <dbReference type="EMBL" id="TGA98190.1"/>
    </source>
</evidence>
<gene>
    <name evidence="3" type="ORF">E4665_09580</name>
</gene>
<dbReference type="Pfam" id="PF04205">
    <property type="entry name" value="FMN_bind"/>
    <property type="match status" value="1"/>
</dbReference>
<dbReference type="SMART" id="SM00900">
    <property type="entry name" value="FMN_bind"/>
    <property type="match status" value="1"/>
</dbReference>
<protein>
    <submittedName>
        <fullName evidence="3">FMN-binding protein</fullName>
    </submittedName>
</protein>
<feature type="region of interest" description="Disordered" evidence="1">
    <location>
        <begin position="44"/>
        <end position="88"/>
    </location>
</feature>
<evidence type="ECO:0000259" key="2">
    <source>
        <dbReference type="SMART" id="SM00900"/>
    </source>
</evidence>
<sequence>MGKLSPKWIALCTATIGLAYTAGYIVTEPKAVAVSSAVQANVNPVQTQPSSNTSDQSSQSSSTASSSTASSSQPAQNKSGYKDGTFSGQGMNRIGSVAVSVTIKQGKITNVQITDCTTSYPQSLIDPLPGQVVSRQNVSVDNVSGATESTDDFVTAVTQALQQAKA</sequence>
<dbReference type="GO" id="GO:0016020">
    <property type="term" value="C:membrane"/>
    <property type="evidence" value="ECO:0007669"/>
    <property type="project" value="InterPro"/>
</dbReference>
<keyword evidence="4" id="KW-1185">Reference proteome</keyword>
<feature type="domain" description="FMN-binding" evidence="2">
    <location>
        <begin position="90"/>
        <end position="164"/>
    </location>
</feature>
<dbReference type="AlphaFoldDB" id="A0A4Z0GP88"/>
<dbReference type="EMBL" id="SRJD01000009">
    <property type="protein sequence ID" value="TGA98190.1"/>
    <property type="molecule type" value="Genomic_DNA"/>
</dbReference>
<evidence type="ECO:0000313" key="4">
    <source>
        <dbReference type="Proteomes" id="UP000298347"/>
    </source>
</evidence>
<dbReference type="GO" id="GO:0010181">
    <property type="term" value="F:FMN binding"/>
    <property type="evidence" value="ECO:0007669"/>
    <property type="project" value="InterPro"/>
</dbReference>
<proteinExistence type="predicted"/>
<dbReference type="InterPro" id="IPR007329">
    <property type="entry name" value="FMN-bd"/>
</dbReference>
<comment type="caution">
    <text evidence="3">The sequence shown here is derived from an EMBL/GenBank/DDBJ whole genome shotgun (WGS) entry which is preliminary data.</text>
</comment>
<reference evidence="3 4" key="1">
    <citation type="journal article" date="2015" name="Int. J. Syst. Evol. Microbiol.">
        <title>Sporolactobacillus shoreae sp. nov. and Sporolactobacillus spathodeae sp. nov., two spore-forming lactic acid bacteria isolated from tree barks in Thailand.</title>
        <authorList>
            <person name="Thamacharoensuk T."/>
            <person name="Kitahara M."/>
            <person name="Ohkuma M."/>
            <person name="Thongchul N."/>
            <person name="Tanasupawat S."/>
        </authorList>
    </citation>
    <scope>NUCLEOTIDE SEQUENCE [LARGE SCALE GENOMIC DNA]</scope>
    <source>
        <strain evidence="3 4">BK92</strain>
    </source>
</reference>
<dbReference type="Gene3D" id="3.90.1010.20">
    <property type="match status" value="1"/>
</dbReference>
<evidence type="ECO:0000256" key="1">
    <source>
        <dbReference type="SAM" id="MobiDB-lite"/>
    </source>
</evidence>
<name>A0A4Z0GP88_9BACL</name>